<evidence type="ECO:0000313" key="1">
    <source>
        <dbReference type="Proteomes" id="UP000515162"/>
    </source>
</evidence>
<dbReference type="Pfam" id="PF10229">
    <property type="entry name" value="MMADHC"/>
    <property type="match status" value="1"/>
</dbReference>
<dbReference type="RefSeq" id="XP_033170373.1">
    <property type="nucleotide sequence ID" value="XM_033314482.1"/>
</dbReference>
<sequence length="284" mass="31908">MSRSLSRVLGTNWAPSLSFSHPKYRGSNTLNDLLRSKVATTTIIPVARYSKRNGPPSDAGGFFKTVKSRDLDDDDELNSLESEPNWELTAERGNRFYLPNGVGPAWQGDSTTVGLVEPLVHLVNFFKGPNTDKSRLEFTCQNCPLLIRLPLLELFPVPVVAQQCTNITMLVLSYEGDIEMGAAKFVLAAREMSDRLLSYGYWADFINPFSGRPYFLPREGVNLYRQDSRFRGLNMRMSEQNRCTVISAEENDSTRFSGTIYSTAPNHYGQLLKLILPQSHKAAQ</sequence>
<accession>A0A6P8KU86</accession>
<dbReference type="GO" id="GO:0005739">
    <property type="term" value="C:mitochondrion"/>
    <property type="evidence" value="ECO:0007669"/>
    <property type="project" value="TreeGrafter"/>
</dbReference>
<dbReference type="PANTHER" id="PTHR13192">
    <property type="entry name" value="MY011 PROTEIN"/>
    <property type="match status" value="1"/>
</dbReference>
<name>A0A6P8KU86_DROMA</name>
<evidence type="ECO:0000313" key="2">
    <source>
        <dbReference type="RefSeq" id="XP_033170372.1"/>
    </source>
</evidence>
<dbReference type="GO" id="GO:0009235">
    <property type="term" value="P:cobalamin metabolic process"/>
    <property type="evidence" value="ECO:0007669"/>
    <property type="project" value="InterPro"/>
</dbReference>
<reference evidence="2 3" key="1">
    <citation type="submission" date="2025-04" db="UniProtKB">
        <authorList>
            <consortium name="RefSeq"/>
        </authorList>
    </citation>
    <scope>IDENTIFICATION</scope>
    <source>
        <strain evidence="2 3">Mau12</strain>
        <tissue evidence="2 3">Whole Body</tissue>
    </source>
</reference>
<dbReference type="Proteomes" id="UP000515162">
    <property type="component" value="Chromosome X"/>
</dbReference>
<organism evidence="1 2">
    <name type="scientific">Drosophila mauritiana</name>
    <name type="common">Fruit fly</name>
    <dbReference type="NCBI Taxonomy" id="7226"/>
    <lineage>
        <taxon>Eukaryota</taxon>
        <taxon>Metazoa</taxon>
        <taxon>Ecdysozoa</taxon>
        <taxon>Arthropoda</taxon>
        <taxon>Hexapoda</taxon>
        <taxon>Insecta</taxon>
        <taxon>Pterygota</taxon>
        <taxon>Neoptera</taxon>
        <taxon>Endopterygota</taxon>
        <taxon>Diptera</taxon>
        <taxon>Brachycera</taxon>
        <taxon>Muscomorpha</taxon>
        <taxon>Ephydroidea</taxon>
        <taxon>Drosophilidae</taxon>
        <taxon>Drosophila</taxon>
        <taxon>Sophophora</taxon>
    </lineage>
</organism>
<dbReference type="AlphaFoldDB" id="A0A6P8KU86"/>
<protein>
    <submittedName>
        <fullName evidence="2 3">Uncharacterized protein LOC117147545</fullName>
    </submittedName>
</protein>
<dbReference type="InterPro" id="IPR019362">
    <property type="entry name" value="MMADHC"/>
</dbReference>
<dbReference type="GeneID" id="117147545"/>
<proteinExistence type="predicted"/>
<dbReference type="PANTHER" id="PTHR13192:SF3">
    <property type="entry name" value="COBALAMIN TRAFFICKING PROTEIN CBLD"/>
    <property type="match status" value="1"/>
</dbReference>
<dbReference type="RefSeq" id="XP_033170372.1">
    <property type="nucleotide sequence ID" value="XM_033314481.1"/>
</dbReference>
<keyword evidence="1" id="KW-1185">Reference proteome</keyword>
<gene>
    <name evidence="2 3" type="primary">LOC117147545</name>
</gene>
<evidence type="ECO:0000313" key="3">
    <source>
        <dbReference type="RefSeq" id="XP_033170373.1"/>
    </source>
</evidence>